<keyword evidence="7" id="KW-0349">Heme</keyword>
<keyword evidence="2 7" id="KW-0813">Transport</keyword>
<proteinExistence type="inferred from homology"/>
<dbReference type="Pfam" id="PF01794">
    <property type="entry name" value="Ferric_reduct"/>
    <property type="match status" value="1"/>
</dbReference>
<dbReference type="AlphaFoldDB" id="A0A2U8FNJ6"/>
<keyword evidence="7" id="KW-0479">Metal-binding</keyword>
<feature type="transmembrane region" description="Helical" evidence="7">
    <location>
        <begin position="188"/>
        <end position="204"/>
    </location>
</feature>
<protein>
    <recommendedName>
        <fullName evidence="7">Protein-methionine-sulfoxide reductase heme-binding subunit MsrQ</fullName>
    </recommendedName>
    <alternativeName>
        <fullName evidence="7">Flavocytochrome MsrQ</fullName>
    </alternativeName>
</protein>
<evidence type="ECO:0000256" key="1">
    <source>
        <dbReference type="ARBA" id="ARBA00004141"/>
    </source>
</evidence>
<comment type="function">
    <text evidence="7">Part of the MsrPQ system that repairs oxidized periplasmic proteins containing methionine sulfoxide residues (Met-O), using respiratory chain electrons. Thus protects these proteins from oxidative-stress damage caused by reactive species of oxygen and chlorine generated by the host defense mechanisms. MsrPQ is essential for the maintenance of envelope integrity under bleach stress, rescuing a wide series of structurally unrelated periplasmic proteins from methionine oxidation. MsrQ provides electrons for reduction to the reductase catalytic subunit MsrP, using the quinone pool of the respiratory chain.</text>
</comment>
<dbReference type="GO" id="GO:0020037">
    <property type="term" value="F:heme binding"/>
    <property type="evidence" value="ECO:0007669"/>
    <property type="project" value="UniProtKB-UniRule"/>
</dbReference>
<dbReference type="GO" id="GO:0030091">
    <property type="term" value="P:protein repair"/>
    <property type="evidence" value="ECO:0007669"/>
    <property type="project" value="UniProtKB-UniRule"/>
</dbReference>
<feature type="transmembrane region" description="Helical" evidence="7">
    <location>
        <begin position="159"/>
        <end position="176"/>
    </location>
</feature>
<evidence type="ECO:0000256" key="6">
    <source>
        <dbReference type="ARBA" id="ARBA00023136"/>
    </source>
</evidence>
<evidence type="ECO:0000256" key="5">
    <source>
        <dbReference type="ARBA" id="ARBA00023004"/>
    </source>
</evidence>
<dbReference type="GO" id="GO:0010181">
    <property type="term" value="F:FMN binding"/>
    <property type="evidence" value="ECO:0007669"/>
    <property type="project" value="UniProtKB-UniRule"/>
</dbReference>
<dbReference type="Proteomes" id="UP000244892">
    <property type="component" value="Chromosome"/>
</dbReference>
<dbReference type="RefSeq" id="WP_109034464.1">
    <property type="nucleotide sequence ID" value="NZ_CP029210.1"/>
</dbReference>
<dbReference type="GO" id="GO:0016679">
    <property type="term" value="F:oxidoreductase activity, acting on diphenols and related substances as donors"/>
    <property type="evidence" value="ECO:0007669"/>
    <property type="project" value="TreeGrafter"/>
</dbReference>
<evidence type="ECO:0000313" key="9">
    <source>
        <dbReference type="EMBL" id="AWI52418.1"/>
    </source>
</evidence>
<dbReference type="KEGG" id="aon:DEH84_02465"/>
<evidence type="ECO:0000256" key="3">
    <source>
        <dbReference type="ARBA" id="ARBA00022692"/>
    </source>
</evidence>
<keyword evidence="3 7" id="KW-0812">Transmembrane</keyword>
<keyword evidence="10" id="KW-1185">Reference proteome</keyword>
<dbReference type="HAMAP" id="MF_01207">
    <property type="entry name" value="MsrQ"/>
    <property type="match status" value="1"/>
</dbReference>
<dbReference type="GO" id="GO:0046872">
    <property type="term" value="F:metal ion binding"/>
    <property type="evidence" value="ECO:0007669"/>
    <property type="project" value="UniProtKB-KW"/>
</dbReference>
<dbReference type="EMBL" id="CP029210">
    <property type="protein sequence ID" value="AWI52418.1"/>
    <property type="molecule type" value="Genomic_DNA"/>
</dbReference>
<keyword evidence="7" id="KW-0249">Electron transport</keyword>
<dbReference type="PANTHER" id="PTHR36964:SF1">
    <property type="entry name" value="PROTEIN-METHIONINE-SULFOXIDE REDUCTASE HEME-BINDING SUBUNIT MSRQ"/>
    <property type="match status" value="1"/>
</dbReference>
<comment type="subunit">
    <text evidence="7">Heterodimer of a catalytic subunit (MsrP) and a heme-binding subunit (MsrQ).</text>
</comment>
<organism evidence="9 10">
    <name type="scientific">Aquabacterium olei</name>
    <dbReference type="NCBI Taxonomy" id="1296669"/>
    <lineage>
        <taxon>Bacteria</taxon>
        <taxon>Pseudomonadati</taxon>
        <taxon>Pseudomonadota</taxon>
        <taxon>Betaproteobacteria</taxon>
        <taxon>Burkholderiales</taxon>
        <taxon>Aquabacterium</taxon>
    </lineage>
</organism>
<accession>A0A2U8FNJ6</accession>
<evidence type="ECO:0000256" key="7">
    <source>
        <dbReference type="HAMAP-Rule" id="MF_01207"/>
    </source>
</evidence>
<keyword evidence="7" id="KW-0288">FMN</keyword>
<gene>
    <name evidence="7" type="primary">msrQ</name>
    <name evidence="9" type="ORF">DEH84_02465</name>
</gene>
<evidence type="ECO:0000256" key="4">
    <source>
        <dbReference type="ARBA" id="ARBA00022989"/>
    </source>
</evidence>
<comment type="caution">
    <text evidence="7">Lacks conserved residue(s) required for the propagation of feature annotation.</text>
</comment>
<reference evidence="9 10" key="1">
    <citation type="submission" date="2018-05" db="EMBL/GenBank/DDBJ databases">
        <title>complete genome sequence of Aquabacterium olei NBRC 110486.</title>
        <authorList>
            <person name="Tang B."/>
            <person name="Chang J."/>
            <person name="Zhang L."/>
            <person name="Yang H."/>
        </authorList>
    </citation>
    <scope>NUCLEOTIDE SEQUENCE [LARGE SCALE GENOMIC DNA]</scope>
    <source>
        <strain evidence="9 10">NBRC 110486</strain>
    </source>
</reference>
<keyword evidence="6 7" id="KW-0472">Membrane</keyword>
<dbReference type="PANTHER" id="PTHR36964">
    <property type="entry name" value="PROTEIN-METHIONINE-SULFOXIDE REDUCTASE HEME-BINDING SUBUNIT MSRQ"/>
    <property type="match status" value="1"/>
</dbReference>
<evidence type="ECO:0000259" key="8">
    <source>
        <dbReference type="Pfam" id="PF01794"/>
    </source>
</evidence>
<feature type="transmembrane region" description="Helical" evidence="7">
    <location>
        <begin position="90"/>
        <end position="106"/>
    </location>
</feature>
<comment type="cofactor">
    <cofactor evidence="7">
        <name>heme b</name>
        <dbReference type="ChEBI" id="CHEBI:60344"/>
    </cofactor>
    <text evidence="7">Binds 1 heme b (iron(II)-protoporphyrin IX) group per subunit.</text>
</comment>
<comment type="cofactor">
    <cofactor evidence="7">
        <name>FMN</name>
        <dbReference type="ChEBI" id="CHEBI:58210"/>
    </cofactor>
    <text evidence="7">Binds 1 FMN per subunit.</text>
</comment>
<feature type="transmembrane region" description="Helical" evidence="7">
    <location>
        <begin position="126"/>
        <end position="147"/>
    </location>
</feature>
<keyword evidence="5 7" id="KW-0408">Iron</keyword>
<dbReference type="InterPro" id="IPR013130">
    <property type="entry name" value="Fe3_Rdtase_TM_dom"/>
</dbReference>
<evidence type="ECO:0000256" key="2">
    <source>
        <dbReference type="ARBA" id="ARBA00022448"/>
    </source>
</evidence>
<dbReference type="GO" id="GO:0009055">
    <property type="term" value="F:electron transfer activity"/>
    <property type="evidence" value="ECO:0007669"/>
    <property type="project" value="UniProtKB-UniRule"/>
</dbReference>
<name>A0A2U8FNJ6_9BURK</name>
<keyword evidence="4 7" id="KW-1133">Transmembrane helix</keyword>
<keyword evidence="7" id="KW-1003">Cell membrane</keyword>
<feature type="transmembrane region" description="Helical" evidence="7">
    <location>
        <begin position="24"/>
        <end position="48"/>
    </location>
</feature>
<comment type="similarity">
    <text evidence="7">Belongs to the MsrQ family.</text>
</comment>
<keyword evidence="7" id="KW-0285">Flavoprotein</keyword>
<dbReference type="OrthoDB" id="9788328at2"/>
<dbReference type="InterPro" id="IPR022837">
    <property type="entry name" value="MsrQ-like"/>
</dbReference>
<comment type="subcellular location">
    <subcellularLocation>
        <location evidence="7">Cell membrane</location>
        <topology evidence="7">Multi-pass membrane protein</topology>
    </subcellularLocation>
    <subcellularLocation>
        <location evidence="1">Membrane</location>
        <topology evidence="1">Multi-pass membrane protein</topology>
    </subcellularLocation>
</comment>
<feature type="domain" description="Ferric oxidoreductase" evidence="8">
    <location>
        <begin position="57"/>
        <end position="171"/>
    </location>
</feature>
<evidence type="ECO:0000313" key="10">
    <source>
        <dbReference type="Proteomes" id="UP000244892"/>
    </source>
</evidence>
<sequence>MSVMPAPALSFLNAWLVRPWMKPLLWAVCAVPAVALLIGAVVGSLGANPAEKLIRETGEWALRWLWLTLAITPLRELASLPALVRFRRTLGVTTFVYAVLHLLSYAGFDKGWVLDDIVRDVFKRNFILVGMLGFVVMLPLALTSFNAAVRALGGRRWQWLHRLTYVVAMLGLLHFYLKKAAKNDTDEVLVYAVILAVLFGWRVMRRGGILAMWRVR</sequence>
<dbReference type="GO" id="GO:0005886">
    <property type="term" value="C:plasma membrane"/>
    <property type="evidence" value="ECO:0007669"/>
    <property type="project" value="UniProtKB-SubCell"/>
</dbReference>